<keyword evidence="1 2" id="KW-0129">CBS domain</keyword>
<reference evidence="4 5" key="1">
    <citation type="journal article" date="2020" name="Microorganisms">
        <title>Osmotic Adaptation and Compatible Solute Biosynthesis of Phototrophic Bacteria as Revealed from Genome Analyses.</title>
        <authorList>
            <person name="Imhoff J.F."/>
            <person name="Rahn T."/>
            <person name="Kunzel S."/>
            <person name="Keller A."/>
            <person name="Neulinger S.C."/>
        </authorList>
    </citation>
    <scope>NUCLEOTIDE SEQUENCE [LARGE SCALE GENOMIC DNA]</scope>
    <source>
        <strain evidence="4 5">DSM 25653</strain>
    </source>
</reference>
<dbReference type="Pfam" id="PF00571">
    <property type="entry name" value="CBS"/>
    <property type="match status" value="2"/>
</dbReference>
<evidence type="ECO:0000259" key="3">
    <source>
        <dbReference type="PROSITE" id="PS51371"/>
    </source>
</evidence>
<evidence type="ECO:0000256" key="2">
    <source>
        <dbReference type="PROSITE-ProRule" id="PRU00703"/>
    </source>
</evidence>
<feature type="domain" description="CBS" evidence="3">
    <location>
        <begin position="7"/>
        <end position="67"/>
    </location>
</feature>
<dbReference type="Proteomes" id="UP001138768">
    <property type="component" value="Unassembled WGS sequence"/>
</dbReference>
<dbReference type="Gene3D" id="3.10.580.10">
    <property type="entry name" value="CBS-domain"/>
    <property type="match status" value="1"/>
</dbReference>
<dbReference type="InterPro" id="IPR051257">
    <property type="entry name" value="Diverse_CBS-Domain"/>
</dbReference>
<comment type="caution">
    <text evidence="4">The sequence shown here is derived from an EMBL/GenBank/DDBJ whole genome shotgun (WGS) entry which is preliminary data.</text>
</comment>
<dbReference type="PROSITE" id="PS51371">
    <property type="entry name" value="CBS"/>
    <property type="match status" value="2"/>
</dbReference>
<dbReference type="RefSeq" id="WP_200238684.1">
    <property type="nucleotide sequence ID" value="NZ_NRRY01000003.1"/>
</dbReference>
<dbReference type="InterPro" id="IPR000644">
    <property type="entry name" value="CBS_dom"/>
</dbReference>
<keyword evidence="5" id="KW-1185">Reference proteome</keyword>
<evidence type="ECO:0000256" key="1">
    <source>
        <dbReference type="ARBA" id="ARBA00023122"/>
    </source>
</evidence>
<dbReference type="PANTHER" id="PTHR43080">
    <property type="entry name" value="CBS DOMAIN-CONTAINING PROTEIN CBSX3, MITOCHONDRIAL"/>
    <property type="match status" value="1"/>
</dbReference>
<name>A0A9X1B3D4_9GAMM</name>
<sequence>MKVRDVMSGAVRSVKPDTKIVEVASLMCLFRFHGVPVVNDENRLVGIIAEKDMLHSLFPTVESLMTEGMHSVDMDRQMGRYGEILEKTVDELMTKNPISVDPDMHVLRAATIMVKNKFRRIPVAEKDGTLIGMLSLGDVHKAIFHANMTGALKAS</sequence>
<evidence type="ECO:0000313" key="5">
    <source>
        <dbReference type="Proteomes" id="UP001138768"/>
    </source>
</evidence>
<dbReference type="SMART" id="SM00116">
    <property type="entry name" value="CBS"/>
    <property type="match status" value="2"/>
</dbReference>
<protein>
    <submittedName>
        <fullName evidence="4">Signal transduction protein</fullName>
    </submittedName>
</protein>
<proteinExistence type="predicted"/>
<evidence type="ECO:0000313" key="4">
    <source>
        <dbReference type="EMBL" id="MBK1617477.1"/>
    </source>
</evidence>
<dbReference type="PANTHER" id="PTHR43080:SF2">
    <property type="entry name" value="CBS DOMAIN-CONTAINING PROTEIN"/>
    <property type="match status" value="1"/>
</dbReference>
<gene>
    <name evidence="4" type="ORF">CKO42_03205</name>
</gene>
<feature type="domain" description="CBS" evidence="3">
    <location>
        <begin position="93"/>
        <end position="152"/>
    </location>
</feature>
<organism evidence="4 5">
    <name type="scientific">Lamprobacter modestohalophilus</name>
    <dbReference type="NCBI Taxonomy" id="1064514"/>
    <lineage>
        <taxon>Bacteria</taxon>
        <taxon>Pseudomonadati</taxon>
        <taxon>Pseudomonadota</taxon>
        <taxon>Gammaproteobacteria</taxon>
        <taxon>Chromatiales</taxon>
        <taxon>Chromatiaceae</taxon>
        <taxon>Lamprobacter</taxon>
    </lineage>
</organism>
<dbReference type="AlphaFoldDB" id="A0A9X1B3D4"/>
<dbReference type="EMBL" id="NRRY01000003">
    <property type="protein sequence ID" value="MBK1617477.1"/>
    <property type="molecule type" value="Genomic_DNA"/>
</dbReference>
<dbReference type="InterPro" id="IPR046342">
    <property type="entry name" value="CBS_dom_sf"/>
</dbReference>
<dbReference type="SUPFAM" id="SSF54631">
    <property type="entry name" value="CBS-domain pair"/>
    <property type="match status" value="1"/>
</dbReference>
<accession>A0A9X1B3D4</accession>